<dbReference type="Proteomes" id="UP000215453">
    <property type="component" value="Chromosome 1"/>
</dbReference>
<evidence type="ECO:0000313" key="7">
    <source>
        <dbReference type="Proteomes" id="UP000215453"/>
    </source>
</evidence>
<feature type="transmembrane region" description="Helical" evidence="5">
    <location>
        <begin position="81"/>
        <end position="101"/>
    </location>
</feature>
<evidence type="ECO:0000313" key="6">
    <source>
        <dbReference type="EMBL" id="SMY18867.1"/>
    </source>
</evidence>
<name>A0A1Y6L3A3_ZYMTR</name>
<feature type="transmembrane region" description="Helical" evidence="5">
    <location>
        <begin position="152"/>
        <end position="171"/>
    </location>
</feature>
<keyword evidence="3 5" id="KW-1133">Transmembrane helix</keyword>
<gene>
    <name evidence="6" type="ORF">ZT1A5_G302</name>
</gene>
<dbReference type="GO" id="GO:0016020">
    <property type="term" value="C:membrane"/>
    <property type="evidence" value="ECO:0007669"/>
    <property type="project" value="UniProtKB-SubCell"/>
</dbReference>
<dbReference type="EMBL" id="LT882676">
    <property type="protein sequence ID" value="SMY18867.1"/>
    <property type="molecule type" value="Genomic_DNA"/>
</dbReference>
<organism evidence="6 7">
    <name type="scientific">Zymoseptoria tritici ST99CH_1A5</name>
    <dbReference type="NCBI Taxonomy" id="1276529"/>
    <lineage>
        <taxon>Eukaryota</taxon>
        <taxon>Fungi</taxon>
        <taxon>Dikarya</taxon>
        <taxon>Ascomycota</taxon>
        <taxon>Pezizomycotina</taxon>
        <taxon>Dothideomycetes</taxon>
        <taxon>Dothideomycetidae</taxon>
        <taxon>Mycosphaerellales</taxon>
        <taxon>Mycosphaerellaceae</taxon>
        <taxon>Zymoseptoria</taxon>
    </lineage>
</organism>
<sequence length="275" mass="30725">MDVVGITVRLVLVLLSIVSFLPQLQLIWTNRHCTGISLSYILCNLIVATFHLTLALHFVVIESEGRFLSNDPPDARDWLNLIQFLVAWLGQLCLFSLALALPPQRTARKGGLMIAYLLFLSITLLPTIMVAFESEEDQDQGWASDLLVGALVYLVAPGVQAIGVLAFIAQARETFRHHGSGSLSVRGLFMQAAVFSLVGISFMFRLKLPAENWKYYLPNVLREWYWLVGWATLNNLIFALAQGVLGWILVRQQKEDVMQIFSCKTPGTPGTPYSD</sequence>
<comment type="subcellular location">
    <subcellularLocation>
        <location evidence="1">Membrane</location>
        <topology evidence="1">Multi-pass membrane protein</topology>
    </subcellularLocation>
</comment>
<keyword evidence="2 5" id="KW-0812">Transmembrane</keyword>
<evidence type="ECO:0000256" key="1">
    <source>
        <dbReference type="ARBA" id="ARBA00004141"/>
    </source>
</evidence>
<protein>
    <submittedName>
        <fullName evidence="6">Uncharacterized protein</fullName>
    </submittedName>
</protein>
<keyword evidence="4 5" id="KW-0472">Membrane</keyword>
<feature type="transmembrane region" description="Helical" evidence="5">
    <location>
        <begin position="224"/>
        <end position="250"/>
    </location>
</feature>
<feature type="transmembrane region" description="Helical" evidence="5">
    <location>
        <begin position="40"/>
        <end position="61"/>
    </location>
</feature>
<feature type="transmembrane region" description="Helical" evidence="5">
    <location>
        <begin position="113"/>
        <end position="132"/>
    </location>
</feature>
<accession>A0A1Y6L3A3</accession>
<evidence type="ECO:0000256" key="3">
    <source>
        <dbReference type="ARBA" id="ARBA00022989"/>
    </source>
</evidence>
<dbReference type="Pfam" id="PF04193">
    <property type="entry name" value="PQ-loop"/>
    <property type="match status" value="1"/>
</dbReference>
<evidence type="ECO:0000256" key="5">
    <source>
        <dbReference type="SAM" id="Phobius"/>
    </source>
</evidence>
<dbReference type="AlphaFoldDB" id="A0A1Y6L3A3"/>
<reference evidence="6 7" key="1">
    <citation type="submission" date="2016-10" db="EMBL/GenBank/DDBJ databases">
        <authorList>
            <person name="Varghese N."/>
        </authorList>
    </citation>
    <scope>NUCLEOTIDE SEQUENCE [LARGE SCALE GENOMIC DNA]</scope>
</reference>
<evidence type="ECO:0000256" key="4">
    <source>
        <dbReference type="ARBA" id="ARBA00023136"/>
    </source>
</evidence>
<evidence type="ECO:0000256" key="2">
    <source>
        <dbReference type="ARBA" id="ARBA00022692"/>
    </source>
</evidence>
<dbReference type="InterPro" id="IPR006603">
    <property type="entry name" value="PQ-loop_rpt"/>
</dbReference>
<feature type="transmembrane region" description="Helical" evidence="5">
    <location>
        <begin position="183"/>
        <end position="204"/>
    </location>
</feature>
<feature type="transmembrane region" description="Helical" evidence="5">
    <location>
        <begin position="6"/>
        <end position="28"/>
    </location>
</feature>
<proteinExistence type="predicted"/>